<dbReference type="AlphaFoldDB" id="N6W8T8"/>
<feature type="transmembrane region" description="Helical" evidence="1">
    <location>
        <begin position="372"/>
        <end position="392"/>
    </location>
</feature>
<dbReference type="Proteomes" id="UP000013015">
    <property type="component" value="Unassembled WGS sequence"/>
</dbReference>
<dbReference type="EMBL" id="AQHZ01000005">
    <property type="protein sequence ID" value="ENO18975.1"/>
    <property type="molecule type" value="Genomic_DNA"/>
</dbReference>
<feature type="transmembrane region" description="Helical" evidence="1">
    <location>
        <begin position="20"/>
        <end position="38"/>
    </location>
</feature>
<feature type="transmembrane region" description="Helical" evidence="1">
    <location>
        <begin position="339"/>
        <end position="360"/>
    </location>
</feature>
<feature type="transmembrane region" description="Helical" evidence="1">
    <location>
        <begin position="198"/>
        <end position="215"/>
    </location>
</feature>
<keyword evidence="3" id="KW-1185">Reference proteome</keyword>
<comment type="caution">
    <text evidence="2">The sequence shown here is derived from an EMBL/GenBank/DDBJ whole genome shotgun (WGS) entry which is preliminary data.</text>
</comment>
<evidence type="ECO:0000313" key="2">
    <source>
        <dbReference type="EMBL" id="ENO18975.1"/>
    </source>
</evidence>
<dbReference type="eggNOG" id="ENOG502ZNIJ">
    <property type="taxonomic scope" value="Bacteria"/>
</dbReference>
<feature type="transmembrane region" description="Helical" evidence="1">
    <location>
        <begin position="143"/>
        <end position="162"/>
    </location>
</feature>
<proteinExistence type="predicted"/>
<name>N6W8T8_9ACTO</name>
<evidence type="ECO:0000256" key="1">
    <source>
        <dbReference type="SAM" id="Phobius"/>
    </source>
</evidence>
<dbReference type="STRING" id="888050.HMPREF9004_0310"/>
<keyword evidence="1" id="KW-0812">Transmembrane</keyword>
<feature type="transmembrane region" description="Helical" evidence="1">
    <location>
        <begin position="271"/>
        <end position="289"/>
    </location>
</feature>
<feature type="transmembrane region" description="Helical" evidence="1">
    <location>
        <begin position="221"/>
        <end position="250"/>
    </location>
</feature>
<keyword evidence="1" id="KW-0472">Membrane</keyword>
<protein>
    <recommendedName>
        <fullName evidence="4">Glycosyltransferase RgtA/B/C/D-like domain-containing protein</fullName>
    </recommendedName>
</protein>
<feature type="transmembrane region" description="Helical" evidence="1">
    <location>
        <begin position="422"/>
        <end position="440"/>
    </location>
</feature>
<evidence type="ECO:0000313" key="3">
    <source>
        <dbReference type="Proteomes" id="UP000013015"/>
    </source>
</evidence>
<feature type="transmembrane region" description="Helical" evidence="1">
    <location>
        <begin position="168"/>
        <end position="186"/>
    </location>
</feature>
<keyword evidence="1" id="KW-1133">Transmembrane helix</keyword>
<dbReference type="HOGENOM" id="CLU_591392_0_0_11"/>
<evidence type="ECO:0008006" key="4">
    <source>
        <dbReference type="Google" id="ProtNLM"/>
    </source>
</evidence>
<sequence>MSHFYSRLDGFFQNSRKSWAGLAVFYSVIASALTLPFMKLHRALSVYDEFQYIDAVDKARRWDVVLSGDKTDQYARILAACRGAGLVPEYTIYQGPCASSVADTDTFIQGYTSADIHSPLYFFVTAWLSWPLQRLAGLELLTAARLTGIIWLALGMLVLAWALHRLGAHSAVVIALPIAVASMPVFRVTNSYVTPDALNLLAGSLILTSAFLYARGESSPWIFIAASSLFSIVKLQNVFAVVAALLFLFWRAGASWRSRRAGERMHPGMPDLALMTIIPFLAALSWLVIRRLTGVIVDRPALDGPANYTIKSLFTTIDDAVKIIFQGNGGWGISTPESFFVSLLTWGLFAALIATAFFDVEASMDERVFARAGLVSLLAIGPMSIAVFALVFHAHIDVLSRYVMVLVPLLCLPAAKRFTRHGSPALVCVFAFAAFAYAVLLRTVN</sequence>
<dbReference type="PATRIC" id="fig|888050.3.peg.303"/>
<reference evidence="2 3" key="1">
    <citation type="submission" date="2013-03" db="EMBL/GenBank/DDBJ databases">
        <title>Reference genome for the Human Microbiome Project.</title>
        <authorList>
            <person name="Aqrawi P."/>
            <person name="Ayvaz T."/>
            <person name="Bess C."/>
            <person name="Blankenburg K."/>
            <person name="Coyle M."/>
            <person name="Deng J."/>
            <person name="Forbes L."/>
            <person name="Fowler G."/>
            <person name="Francisco L."/>
            <person name="Fu Q."/>
            <person name="Gibbs R."/>
            <person name="Gross S."/>
            <person name="Gubbala S."/>
            <person name="Hale W."/>
            <person name="Hemphill L."/>
            <person name="Highlander S."/>
            <person name="Hirani K."/>
            <person name="Jackson L."/>
            <person name="Jakkamsetti A."/>
            <person name="Javaid M."/>
            <person name="Jayaseelan J.C."/>
            <person name="Jiang H."/>
            <person name="Joshi V."/>
            <person name="Korchina V."/>
            <person name="Kovar C."/>
            <person name="Lara F."/>
            <person name="Lee S."/>
            <person name="Liu Y."/>
            <person name="Mata R."/>
            <person name="Mathew T."/>
            <person name="Munidasa M."/>
            <person name="Muzny D."/>
            <person name="Nazareth L."/>
            <person name="Ngo R."/>
            <person name="Nguyen L."/>
            <person name="Nguyen N."/>
            <person name="Okwuonu G."/>
            <person name="Ongeri F."/>
            <person name="Palculict T."/>
            <person name="Patil S."/>
            <person name="Petrosino J."/>
            <person name="Pham C."/>
            <person name="Pham P."/>
            <person name="Pu L.-L."/>
            <person name="Qin X."/>
            <person name="Qu J."/>
            <person name="Reid J."/>
            <person name="Ross M."/>
            <person name="Ruth R."/>
            <person name="Saada N."/>
            <person name="San Lucas F."/>
            <person name="Santibanez J."/>
            <person name="Shang Y."/>
            <person name="Simmons D."/>
            <person name="Song X.-Z."/>
            <person name="Tang L.-Y."/>
            <person name="Thornton R."/>
            <person name="Warren J."/>
            <person name="Weissenberger G."/>
            <person name="Wilczek-Boney K."/>
            <person name="Worley K."/>
            <person name="Youmans B."/>
            <person name="Zhang J."/>
            <person name="Zhang L."/>
            <person name="Zhao Z."/>
            <person name="Zhou C."/>
            <person name="Zhu D."/>
            <person name="Zhu Y."/>
        </authorList>
    </citation>
    <scope>NUCLEOTIDE SEQUENCE [LARGE SCALE GENOMIC DNA]</scope>
    <source>
        <strain evidence="2 3">F0333</strain>
    </source>
</reference>
<gene>
    <name evidence="2" type="ORF">HMPREF9004_0310</name>
</gene>
<accession>N6W8T8</accession>
<organism evidence="2 3">
    <name type="scientific">Schaalia cardiffensis F0333</name>
    <dbReference type="NCBI Taxonomy" id="888050"/>
    <lineage>
        <taxon>Bacteria</taxon>
        <taxon>Bacillati</taxon>
        <taxon>Actinomycetota</taxon>
        <taxon>Actinomycetes</taxon>
        <taxon>Actinomycetales</taxon>
        <taxon>Actinomycetaceae</taxon>
        <taxon>Schaalia</taxon>
    </lineage>
</organism>